<dbReference type="Proteomes" id="UP000324574">
    <property type="component" value="Unassembled WGS sequence"/>
</dbReference>
<name>A0A5C8FB79_9SPIR</name>
<protein>
    <submittedName>
        <fullName evidence="1">Uncharacterized protein</fullName>
    </submittedName>
</protein>
<accession>A0A5C8FB79</accession>
<gene>
    <name evidence="1" type="ORF">EPJ70_05535</name>
</gene>
<sequence length="243" mass="28168">MNENNKNAILGRNVEILFKNSVRDNPDVVSKIKSYFGILGDLDASMQSEIYGEKADVKIGFTCGHNIDANIKAYKRKFAFNQLTRASVDNFCERLKIDDNDRKKLINIVINKSKNKDSYLFPKENVEYWKNLFESKKEYIIKWAFSKNPSREILVLFDNDEEIFRIYPMKAVLKNISKELKHTKGGFNIGNCISFQRKGGNGSVSKKYSKSDIRHPGNNIQLKLKINKFIPEMEKHLLAKYKL</sequence>
<dbReference type="AlphaFoldDB" id="A0A5C8FB79"/>
<comment type="caution">
    <text evidence="1">The sequence shown here is derived from an EMBL/GenBank/DDBJ whole genome shotgun (WGS) entry which is preliminary data.</text>
</comment>
<proteinExistence type="predicted"/>
<organism evidence="1 2">
    <name type="scientific">Brachyspira aalborgi</name>
    <dbReference type="NCBI Taxonomy" id="29522"/>
    <lineage>
        <taxon>Bacteria</taxon>
        <taxon>Pseudomonadati</taxon>
        <taxon>Spirochaetota</taxon>
        <taxon>Spirochaetia</taxon>
        <taxon>Brachyspirales</taxon>
        <taxon>Brachyspiraceae</taxon>
        <taxon>Brachyspira</taxon>
    </lineage>
</organism>
<evidence type="ECO:0000313" key="1">
    <source>
        <dbReference type="EMBL" id="TXJ45840.1"/>
    </source>
</evidence>
<dbReference type="RefSeq" id="WP_147526431.1">
    <property type="nucleotide sequence ID" value="NZ_SAYG01000006.1"/>
</dbReference>
<dbReference type="EMBL" id="SAYG01000006">
    <property type="protein sequence ID" value="TXJ45840.1"/>
    <property type="molecule type" value="Genomic_DNA"/>
</dbReference>
<reference evidence="1 2" key="1">
    <citation type="journal article" date="1992" name="Lakartidningen">
        <title>[Penicillin V and not amoxicillin is the first choice preparation in acute otitis].</title>
        <authorList>
            <person name="Kamme C."/>
            <person name="Lundgren K."/>
            <person name="Prellner K."/>
        </authorList>
    </citation>
    <scope>NUCLEOTIDE SEQUENCE [LARGE SCALE GENOMIC DNA]</scope>
    <source>
        <strain evidence="1 2">PC3714II</strain>
    </source>
</reference>
<evidence type="ECO:0000313" key="2">
    <source>
        <dbReference type="Proteomes" id="UP000324574"/>
    </source>
</evidence>